<name>A0A4Y2SPP5_ARAVE</name>
<sequence length="86" mass="10039">PRHAENLKDLAAATINRTLWPSHNSPYYERLMRRPLRQRYDPSSAGGNLTPHHYYIPPGSEALRTYMASSHPKDGFYWENNWLSVI</sequence>
<keyword evidence="2" id="KW-1185">Reference proteome</keyword>
<dbReference type="EMBL" id="BGPR01022595">
    <property type="protein sequence ID" value="GBN89055.1"/>
    <property type="molecule type" value="Genomic_DNA"/>
</dbReference>
<reference evidence="1 2" key="1">
    <citation type="journal article" date="2019" name="Sci. Rep.">
        <title>Orb-weaving spider Araneus ventricosus genome elucidates the spidroin gene catalogue.</title>
        <authorList>
            <person name="Kono N."/>
            <person name="Nakamura H."/>
            <person name="Ohtoshi R."/>
            <person name="Moran D.A.P."/>
            <person name="Shinohara A."/>
            <person name="Yoshida Y."/>
            <person name="Fujiwara M."/>
            <person name="Mori M."/>
            <person name="Tomita M."/>
            <person name="Arakawa K."/>
        </authorList>
    </citation>
    <scope>NUCLEOTIDE SEQUENCE [LARGE SCALE GENOMIC DNA]</scope>
</reference>
<comment type="caution">
    <text evidence="1">The sequence shown here is derived from an EMBL/GenBank/DDBJ whole genome shotgun (WGS) entry which is preliminary data.</text>
</comment>
<organism evidence="1 2">
    <name type="scientific">Araneus ventricosus</name>
    <name type="common">Orbweaver spider</name>
    <name type="synonym">Epeira ventricosa</name>
    <dbReference type="NCBI Taxonomy" id="182803"/>
    <lineage>
        <taxon>Eukaryota</taxon>
        <taxon>Metazoa</taxon>
        <taxon>Ecdysozoa</taxon>
        <taxon>Arthropoda</taxon>
        <taxon>Chelicerata</taxon>
        <taxon>Arachnida</taxon>
        <taxon>Araneae</taxon>
        <taxon>Araneomorphae</taxon>
        <taxon>Entelegynae</taxon>
        <taxon>Araneoidea</taxon>
        <taxon>Araneidae</taxon>
        <taxon>Araneus</taxon>
    </lineage>
</organism>
<protein>
    <submittedName>
        <fullName evidence="1">Uncharacterized protein</fullName>
    </submittedName>
</protein>
<feature type="non-terminal residue" evidence="1">
    <location>
        <position position="1"/>
    </location>
</feature>
<accession>A0A4Y2SPP5</accession>
<proteinExistence type="predicted"/>
<dbReference type="Proteomes" id="UP000499080">
    <property type="component" value="Unassembled WGS sequence"/>
</dbReference>
<evidence type="ECO:0000313" key="2">
    <source>
        <dbReference type="Proteomes" id="UP000499080"/>
    </source>
</evidence>
<dbReference type="AlphaFoldDB" id="A0A4Y2SPP5"/>
<gene>
    <name evidence="1" type="ORF">AVEN_175170_1</name>
</gene>
<evidence type="ECO:0000313" key="1">
    <source>
        <dbReference type="EMBL" id="GBN89055.1"/>
    </source>
</evidence>